<dbReference type="Gene3D" id="3.90.70.10">
    <property type="entry name" value="Cysteine proteinases"/>
    <property type="match status" value="1"/>
</dbReference>
<evidence type="ECO:0000259" key="2">
    <source>
        <dbReference type="Pfam" id="PF00443"/>
    </source>
</evidence>
<dbReference type="AlphaFoldDB" id="A0A1X7ARG5"/>
<organism evidence="3 4">
    <name type="scientific">Parendozoicomonas haliclonae</name>
    <dbReference type="NCBI Taxonomy" id="1960125"/>
    <lineage>
        <taxon>Bacteria</taxon>
        <taxon>Pseudomonadati</taxon>
        <taxon>Pseudomonadota</taxon>
        <taxon>Gammaproteobacteria</taxon>
        <taxon>Oceanospirillales</taxon>
        <taxon>Endozoicomonadaceae</taxon>
        <taxon>Parendozoicomonas</taxon>
    </lineage>
</organism>
<keyword evidence="4" id="KW-1185">Reference proteome</keyword>
<keyword evidence="3" id="KW-0378">Hydrolase</keyword>
<dbReference type="EMBL" id="FWPT01000015">
    <property type="protein sequence ID" value="SMA50689.1"/>
    <property type="molecule type" value="Genomic_DNA"/>
</dbReference>
<dbReference type="CDD" id="cd02257">
    <property type="entry name" value="Peptidase_C19"/>
    <property type="match status" value="1"/>
</dbReference>
<feature type="compositionally biased region" description="Basic residues" evidence="1">
    <location>
        <begin position="67"/>
        <end position="91"/>
    </location>
</feature>
<accession>A0A1X7ARG5</accession>
<dbReference type="Pfam" id="PF00443">
    <property type="entry name" value="UCH"/>
    <property type="match status" value="1"/>
</dbReference>
<sequence length="751" mass="84936">MASSMVSYLLGPRSLLNGSVLYRVKDQLQRWRQWSVASVRATLGLSIGHSPAPSTDILNPLSSLPVKTRKVQPKKHKPRLSNRAQRQRRKRADQQQINQRIACENRNRNQLFQRLSVPLNPADSTTERWGSFLARKLYYGGEFVCPRMLLESRDELDAILGQQRAEDFVYDSVQINALRLLKFARENCQNGEPPLVSDLAECRELMAGAQDQDLVNPGRLLKALKRFKAFQSRQKQPADDPLQMAFPNWTFGYLFRDGKLDRDDETPDSLSQAQLKRYYRRIEATHRGYPQVSTTDALARSGLKLHGNSLYNWGNMCFMNSALQMLAQTLVDGNLLAELENSGIDEGTAIDLVNRDMPPVRFGKKPKLMSQADWDEHCCQLSQQRMDQVKEKARAAIAQFERTGRGRYANSFRSYLEMKASFVALCRALSQPSSDNEVLCGLQLDFLKHYQNFGKVCGRYIPEMILGTELSPELICQQDPQEFAMDLADTLGLNLNKRCVLFTADHHRIERGEHTLYSHTAGQASPLLIQSVEARVDEGQAMTLQNCLDHYQSKEVLGDADRINWSSAQLATAGVYHPDLPLTADVREVLQETYEDTKQMGFQCGGTKAPENFILQMKVFGADDYGRPFKLNEQGRELLNSIEQPVEIPIYLPDNNNPEATLTGRDKVYQRYKVTSVVCHLGSSANSGHYLTIKLREGASPVICDDAVVLPLEEYCRYYGIEGCETLADFCAYEKLSGYLFSMKAADKAMT</sequence>
<protein>
    <submittedName>
        <fullName evidence="3">Ubiquitin carboxyl-terminal hydrolase</fullName>
    </submittedName>
</protein>
<feature type="region of interest" description="Disordered" evidence="1">
    <location>
        <begin position="67"/>
        <end position="96"/>
    </location>
</feature>
<evidence type="ECO:0000313" key="3">
    <source>
        <dbReference type="EMBL" id="SMA50689.1"/>
    </source>
</evidence>
<proteinExistence type="predicted"/>
<gene>
    <name evidence="3" type="ORF">EHSB41UT_04506</name>
</gene>
<reference evidence="3 4" key="1">
    <citation type="submission" date="2017-03" db="EMBL/GenBank/DDBJ databases">
        <authorList>
            <person name="Afonso C.L."/>
            <person name="Miller P.J."/>
            <person name="Scott M.A."/>
            <person name="Spackman E."/>
            <person name="Goraichik I."/>
            <person name="Dimitrov K.M."/>
            <person name="Suarez D.L."/>
            <person name="Swayne D.E."/>
        </authorList>
    </citation>
    <scope>NUCLEOTIDE SEQUENCE [LARGE SCALE GENOMIC DNA]</scope>
    <source>
        <strain evidence="3">SB41UT1</strain>
    </source>
</reference>
<dbReference type="GO" id="GO:0004843">
    <property type="term" value="F:cysteine-type deubiquitinase activity"/>
    <property type="evidence" value="ECO:0007669"/>
    <property type="project" value="InterPro"/>
</dbReference>
<dbReference type="GO" id="GO:0016579">
    <property type="term" value="P:protein deubiquitination"/>
    <property type="evidence" value="ECO:0007669"/>
    <property type="project" value="InterPro"/>
</dbReference>
<evidence type="ECO:0000256" key="1">
    <source>
        <dbReference type="SAM" id="MobiDB-lite"/>
    </source>
</evidence>
<dbReference type="InterPro" id="IPR050164">
    <property type="entry name" value="Peptidase_C19"/>
</dbReference>
<dbReference type="InterPro" id="IPR001394">
    <property type="entry name" value="Peptidase_C19_UCH"/>
</dbReference>
<evidence type="ECO:0000313" key="4">
    <source>
        <dbReference type="Proteomes" id="UP000196573"/>
    </source>
</evidence>
<name>A0A1X7ARG5_9GAMM</name>
<dbReference type="OrthoDB" id="7066729at2"/>
<dbReference type="Proteomes" id="UP000196573">
    <property type="component" value="Unassembled WGS sequence"/>
</dbReference>
<dbReference type="SUPFAM" id="SSF54001">
    <property type="entry name" value="Cysteine proteinases"/>
    <property type="match status" value="1"/>
</dbReference>
<dbReference type="GO" id="GO:0005829">
    <property type="term" value="C:cytosol"/>
    <property type="evidence" value="ECO:0007669"/>
    <property type="project" value="TreeGrafter"/>
</dbReference>
<dbReference type="InterPro" id="IPR038765">
    <property type="entry name" value="Papain-like_cys_pep_sf"/>
</dbReference>
<dbReference type="PANTHER" id="PTHR24006">
    <property type="entry name" value="UBIQUITIN CARBOXYL-TERMINAL HYDROLASE"/>
    <property type="match status" value="1"/>
</dbReference>
<feature type="domain" description="Peptidase C19 ubiquitin carboxyl-terminal hydrolase" evidence="2">
    <location>
        <begin position="310"/>
        <end position="709"/>
    </location>
</feature>
<dbReference type="RefSeq" id="WP_087113128.1">
    <property type="nucleotide sequence ID" value="NZ_CBCSCN010000015.1"/>
</dbReference>